<dbReference type="EMBL" id="BMUT01000001">
    <property type="protein sequence ID" value="GGX65930.1"/>
    <property type="molecule type" value="Genomic_DNA"/>
</dbReference>
<comment type="subcellular location">
    <subcellularLocation>
        <location evidence="2">Cell membrane</location>
    </subcellularLocation>
</comment>
<feature type="domain" description="HAMP" evidence="14">
    <location>
        <begin position="216"/>
        <end position="268"/>
    </location>
</feature>
<evidence type="ECO:0000256" key="3">
    <source>
        <dbReference type="ARBA" id="ARBA00012438"/>
    </source>
</evidence>
<evidence type="ECO:0000256" key="7">
    <source>
        <dbReference type="ARBA" id="ARBA00022741"/>
    </source>
</evidence>
<dbReference type="InterPro" id="IPR003661">
    <property type="entry name" value="HisK_dim/P_dom"/>
</dbReference>
<keyword evidence="10" id="KW-0472">Membrane</keyword>
<keyword evidence="7" id="KW-0547">Nucleotide-binding</keyword>
<dbReference type="SMART" id="SM00304">
    <property type="entry name" value="HAMP"/>
    <property type="match status" value="1"/>
</dbReference>
<reference evidence="16" key="1">
    <citation type="journal article" date="2019" name="Int. J. Syst. Evol. Microbiol.">
        <title>The Global Catalogue of Microorganisms (GCM) 10K type strain sequencing project: providing services to taxonomists for standard genome sequencing and annotation.</title>
        <authorList>
            <consortium name="The Broad Institute Genomics Platform"/>
            <consortium name="The Broad Institute Genome Sequencing Center for Infectious Disease"/>
            <person name="Wu L."/>
            <person name="Ma J."/>
        </authorList>
    </citation>
    <scope>NUCLEOTIDE SEQUENCE [LARGE SCALE GENOMIC DNA]</scope>
    <source>
        <strain evidence="16">JCM 4586</strain>
    </source>
</reference>
<dbReference type="EC" id="2.7.13.3" evidence="3"/>
<keyword evidence="6" id="KW-0812">Transmembrane</keyword>
<dbReference type="SUPFAM" id="SSF55874">
    <property type="entry name" value="ATPase domain of HSP90 chaperone/DNA topoisomerase II/histidine kinase"/>
    <property type="match status" value="1"/>
</dbReference>
<dbReference type="CDD" id="cd06225">
    <property type="entry name" value="HAMP"/>
    <property type="match status" value="1"/>
</dbReference>
<evidence type="ECO:0000256" key="2">
    <source>
        <dbReference type="ARBA" id="ARBA00004236"/>
    </source>
</evidence>
<dbReference type="CDD" id="cd00082">
    <property type="entry name" value="HisKA"/>
    <property type="match status" value="1"/>
</dbReference>
<keyword evidence="8 15" id="KW-0418">Kinase</keyword>
<dbReference type="SUPFAM" id="SSF158472">
    <property type="entry name" value="HAMP domain-like"/>
    <property type="match status" value="1"/>
</dbReference>
<feature type="domain" description="Histidine kinase" evidence="13">
    <location>
        <begin position="283"/>
        <end position="496"/>
    </location>
</feature>
<dbReference type="Pfam" id="PF00672">
    <property type="entry name" value="HAMP"/>
    <property type="match status" value="1"/>
</dbReference>
<name>A0ABQ2Y690_9ACTN</name>
<keyword evidence="11" id="KW-0902">Two-component regulatory system</keyword>
<dbReference type="PRINTS" id="PR00344">
    <property type="entry name" value="BCTRLSENSOR"/>
</dbReference>
<dbReference type="PANTHER" id="PTHR42878">
    <property type="entry name" value="TWO-COMPONENT HISTIDINE KINASE"/>
    <property type="match status" value="1"/>
</dbReference>
<dbReference type="SUPFAM" id="SSF47384">
    <property type="entry name" value="Homodimeric domain of signal transducing histidine kinase"/>
    <property type="match status" value="1"/>
</dbReference>
<evidence type="ECO:0000256" key="6">
    <source>
        <dbReference type="ARBA" id="ARBA00022692"/>
    </source>
</evidence>
<dbReference type="InterPro" id="IPR004358">
    <property type="entry name" value="Sig_transdc_His_kin-like_C"/>
</dbReference>
<dbReference type="InterPro" id="IPR036890">
    <property type="entry name" value="HATPase_C_sf"/>
</dbReference>
<comment type="catalytic activity">
    <reaction evidence="1">
        <text>ATP + protein L-histidine = ADP + protein N-phospho-L-histidine.</text>
        <dbReference type="EC" id="2.7.13.3"/>
    </reaction>
</comment>
<comment type="caution">
    <text evidence="15">The sequence shown here is derived from an EMBL/GenBank/DDBJ whole genome shotgun (WGS) entry which is preliminary data.</text>
</comment>
<evidence type="ECO:0000259" key="13">
    <source>
        <dbReference type="PROSITE" id="PS50109"/>
    </source>
</evidence>
<evidence type="ECO:0000256" key="4">
    <source>
        <dbReference type="ARBA" id="ARBA00022553"/>
    </source>
</evidence>
<dbReference type="Gene3D" id="6.10.340.10">
    <property type="match status" value="1"/>
</dbReference>
<dbReference type="InterPro" id="IPR036097">
    <property type="entry name" value="HisK_dim/P_sf"/>
</dbReference>
<keyword evidence="5" id="KW-0808">Transferase</keyword>
<keyword evidence="4" id="KW-0597">Phosphoprotein</keyword>
<evidence type="ECO:0000256" key="10">
    <source>
        <dbReference type="ARBA" id="ARBA00022989"/>
    </source>
</evidence>
<organism evidence="15 16">
    <name type="scientific">Streptomyces hiroshimensis</name>
    <dbReference type="NCBI Taxonomy" id="66424"/>
    <lineage>
        <taxon>Bacteria</taxon>
        <taxon>Bacillati</taxon>
        <taxon>Actinomycetota</taxon>
        <taxon>Actinomycetes</taxon>
        <taxon>Kitasatosporales</taxon>
        <taxon>Streptomycetaceae</taxon>
        <taxon>Streptomyces</taxon>
    </lineage>
</organism>
<dbReference type="PANTHER" id="PTHR42878:SF7">
    <property type="entry name" value="SENSOR HISTIDINE KINASE GLRK"/>
    <property type="match status" value="1"/>
</dbReference>
<evidence type="ECO:0000313" key="16">
    <source>
        <dbReference type="Proteomes" id="UP000659223"/>
    </source>
</evidence>
<dbReference type="Gene3D" id="3.30.565.10">
    <property type="entry name" value="Histidine kinase-like ATPase, C-terminal domain"/>
    <property type="match status" value="1"/>
</dbReference>
<evidence type="ECO:0000256" key="9">
    <source>
        <dbReference type="ARBA" id="ARBA00022840"/>
    </source>
</evidence>
<dbReference type="InterPro" id="IPR050351">
    <property type="entry name" value="BphY/WalK/GraS-like"/>
</dbReference>
<evidence type="ECO:0000256" key="11">
    <source>
        <dbReference type="ARBA" id="ARBA00023012"/>
    </source>
</evidence>
<sequence>MPALRMPALRMSSPRMPALRRPSLRAVAAGLRARLVLAFLLVAALSALTTAALTFREARTAILKRTQDTAIEALRSQVNSQVPDYAFPLSQQALQDLQHRLNAAGSAQRWTVHVRYRNSGLVPGGDHGPIIPRGVQEKVRAGIPAFQRLDSGGDPWLAIGLPVTYRGSSEASGLEVYAQMPLREDEANVQALVKAAQRGALPAVALAAVPALIAARGVLRPVRELRRASRKLAAGELDTRLKVTGRDELADLSRTFNDMAEALEENVAELRRMEANSRRFAADVSHELRTPLAAMTAVVDVLDEDADSLDPDTAYAVRLISEETGKLARMVEDLMEISRFDAGAAALHLDEVDVSETVRKTLQARGWQDKVAADLPEGVRARLDPRRIDVVVANLVGNALKHGGEPVDVAVRVTGQDAGRRLLIEIADRGRGIDPEVLPHVFERFFKADSARARSEGSGLGLAITLENVRLHEGTVRAANRPGGGAVFTVDLPLRQGGSETA</sequence>
<dbReference type="GO" id="GO:0016301">
    <property type="term" value="F:kinase activity"/>
    <property type="evidence" value="ECO:0007669"/>
    <property type="project" value="UniProtKB-KW"/>
</dbReference>
<dbReference type="InterPro" id="IPR003660">
    <property type="entry name" value="HAMP_dom"/>
</dbReference>
<dbReference type="Proteomes" id="UP000659223">
    <property type="component" value="Unassembled WGS sequence"/>
</dbReference>
<dbReference type="PROSITE" id="PS50885">
    <property type="entry name" value="HAMP"/>
    <property type="match status" value="1"/>
</dbReference>
<dbReference type="PROSITE" id="PS50109">
    <property type="entry name" value="HIS_KIN"/>
    <property type="match status" value="1"/>
</dbReference>
<evidence type="ECO:0000256" key="12">
    <source>
        <dbReference type="ARBA" id="ARBA00039401"/>
    </source>
</evidence>
<dbReference type="SMART" id="SM00387">
    <property type="entry name" value="HATPase_c"/>
    <property type="match status" value="1"/>
</dbReference>
<keyword evidence="16" id="KW-1185">Reference proteome</keyword>
<proteinExistence type="predicted"/>
<keyword evidence="10" id="KW-1133">Transmembrane helix</keyword>
<evidence type="ECO:0000259" key="14">
    <source>
        <dbReference type="PROSITE" id="PS50885"/>
    </source>
</evidence>
<keyword evidence="9" id="KW-0067">ATP-binding</keyword>
<dbReference type="SMART" id="SM00388">
    <property type="entry name" value="HisKA"/>
    <property type="match status" value="1"/>
</dbReference>
<accession>A0ABQ2Y690</accession>
<evidence type="ECO:0000256" key="1">
    <source>
        <dbReference type="ARBA" id="ARBA00000085"/>
    </source>
</evidence>
<protein>
    <recommendedName>
        <fullName evidence="12">Sensor-like histidine kinase SenX3</fullName>
        <ecNumber evidence="3">2.7.13.3</ecNumber>
    </recommendedName>
</protein>
<evidence type="ECO:0000313" key="15">
    <source>
        <dbReference type="EMBL" id="GGX65930.1"/>
    </source>
</evidence>
<gene>
    <name evidence="15" type="ORF">GCM10010324_08730</name>
</gene>
<dbReference type="InterPro" id="IPR005467">
    <property type="entry name" value="His_kinase_dom"/>
</dbReference>
<dbReference type="Gene3D" id="1.10.287.130">
    <property type="match status" value="1"/>
</dbReference>
<evidence type="ECO:0000256" key="8">
    <source>
        <dbReference type="ARBA" id="ARBA00022777"/>
    </source>
</evidence>
<dbReference type="Pfam" id="PF02518">
    <property type="entry name" value="HATPase_c"/>
    <property type="match status" value="1"/>
</dbReference>
<evidence type="ECO:0000256" key="5">
    <source>
        <dbReference type="ARBA" id="ARBA00022679"/>
    </source>
</evidence>
<dbReference type="InterPro" id="IPR003594">
    <property type="entry name" value="HATPase_dom"/>
</dbReference>
<dbReference type="Pfam" id="PF00512">
    <property type="entry name" value="HisKA"/>
    <property type="match status" value="1"/>
</dbReference>